<name>A0A1B7MHW0_9AGAM</name>
<proteinExistence type="predicted"/>
<evidence type="ECO:0000313" key="2">
    <source>
        <dbReference type="Proteomes" id="UP000092154"/>
    </source>
</evidence>
<organism evidence="1 2">
    <name type="scientific">Rhizopogon vinicolor AM-OR11-026</name>
    <dbReference type="NCBI Taxonomy" id="1314800"/>
    <lineage>
        <taxon>Eukaryota</taxon>
        <taxon>Fungi</taxon>
        <taxon>Dikarya</taxon>
        <taxon>Basidiomycota</taxon>
        <taxon>Agaricomycotina</taxon>
        <taxon>Agaricomycetes</taxon>
        <taxon>Agaricomycetidae</taxon>
        <taxon>Boletales</taxon>
        <taxon>Suillineae</taxon>
        <taxon>Rhizopogonaceae</taxon>
        <taxon>Rhizopogon</taxon>
    </lineage>
</organism>
<reference evidence="1 2" key="1">
    <citation type="submission" date="2016-06" db="EMBL/GenBank/DDBJ databases">
        <title>Comparative genomics of the ectomycorrhizal sister species Rhizopogon vinicolor and Rhizopogon vesiculosus (Basidiomycota: Boletales) reveals a divergence of the mating type B locus.</title>
        <authorList>
            <consortium name="DOE Joint Genome Institute"/>
            <person name="Mujic A.B."/>
            <person name="Kuo A."/>
            <person name="Tritt A."/>
            <person name="Lipzen A."/>
            <person name="Chen C."/>
            <person name="Johnson J."/>
            <person name="Sharma A."/>
            <person name="Barry K."/>
            <person name="Grigoriev I.V."/>
            <person name="Spatafora J.W."/>
        </authorList>
    </citation>
    <scope>NUCLEOTIDE SEQUENCE [LARGE SCALE GENOMIC DNA]</scope>
    <source>
        <strain evidence="1 2">AM-OR11-026</strain>
    </source>
</reference>
<evidence type="ECO:0000313" key="1">
    <source>
        <dbReference type="EMBL" id="OAX32182.1"/>
    </source>
</evidence>
<protein>
    <submittedName>
        <fullName evidence="1">Uncharacterized protein</fullName>
    </submittedName>
</protein>
<keyword evidence="2" id="KW-1185">Reference proteome</keyword>
<dbReference type="Proteomes" id="UP000092154">
    <property type="component" value="Unassembled WGS sequence"/>
</dbReference>
<dbReference type="EMBL" id="KV449088">
    <property type="protein sequence ID" value="OAX32182.1"/>
    <property type="molecule type" value="Genomic_DNA"/>
</dbReference>
<dbReference type="AlphaFoldDB" id="A0A1B7MHW0"/>
<sequence length="69" mass="7271">MRTILRSQDYSCRKLAVASSCQVSRPAGAEDLIKGGDNSPPAMPHPADACTCDNPTASSSPQCVSCRFL</sequence>
<dbReference type="OrthoDB" id="10454071at2759"/>
<accession>A0A1B7MHW0</accession>
<gene>
    <name evidence="1" type="ORF">K503DRAFT_776902</name>
</gene>
<dbReference type="InParanoid" id="A0A1B7MHW0"/>